<dbReference type="InterPro" id="IPR029057">
    <property type="entry name" value="PRTase-like"/>
</dbReference>
<evidence type="ECO:0000256" key="4">
    <source>
        <dbReference type="ARBA" id="ARBA00023163"/>
    </source>
</evidence>
<dbReference type="GO" id="GO:0045982">
    <property type="term" value="P:negative regulation of purine nucleobase metabolic process"/>
    <property type="evidence" value="ECO:0007669"/>
    <property type="project" value="InterPro"/>
</dbReference>
<dbReference type="EMBL" id="BMJD01000028">
    <property type="protein sequence ID" value="GGB51095.1"/>
    <property type="molecule type" value="Genomic_DNA"/>
</dbReference>
<evidence type="ECO:0000313" key="8">
    <source>
        <dbReference type="EMBL" id="GGB51095.1"/>
    </source>
</evidence>
<comment type="subunit">
    <text evidence="1">Homodimer.</text>
</comment>
<keyword evidence="4" id="KW-0804">Transcription</keyword>
<dbReference type="InterPro" id="IPR010078">
    <property type="entry name" value="PurR_Bsub"/>
</dbReference>
<dbReference type="InterPro" id="IPR036390">
    <property type="entry name" value="WH_DNA-bd_sf"/>
</dbReference>
<evidence type="ECO:0000313" key="9">
    <source>
        <dbReference type="Proteomes" id="UP000621492"/>
    </source>
</evidence>
<evidence type="ECO:0000256" key="3">
    <source>
        <dbReference type="ARBA" id="ARBA00023125"/>
    </source>
</evidence>
<accession>A0A9W5TZR7</accession>
<name>A0A9W5TZR7_9BACI</name>
<proteinExistence type="inferred from homology"/>
<sequence length="285" mass="31089">MKRSDRLVSLTNYFLENPKKHTSLPYFADIYDAAKSSISEDLVIIDRVLKQEGLGHLQSVAGAAGGVRYIPDYAKEKSGQFIAELMNTLADPNRILPGGYLYMSDILGDPKMVKQIGRVLAATFSPLEIDVVMTVATKGIPLAYAVASVLNVPVVIVRRDPKITEGSSVSINYVSGSSRKVQTMVLPKRSLQEGANVCIVDDFMKAGGTITGMTSLLEEFNANVKAIGVLAEADDEEEDRVVESYTSLIKIKNVDIKQKQIQVLPGNIIDQENKPANENRAADKN</sequence>
<dbReference type="Proteomes" id="UP000621492">
    <property type="component" value="Unassembled WGS sequence"/>
</dbReference>
<reference evidence="8" key="1">
    <citation type="journal article" date="2014" name="Int. J. Syst. Evol. Microbiol.">
        <title>Complete genome sequence of Corynebacterium casei LMG S-19264T (=DSM 44701T), isolated from a smear-ripened cheese.</title>
        <authorList>
            <consortium name="US DOE Joint Genome Institute (JGI-PGF)"/>
            <person name="Walter F."/>
            <person name="Albersmeier A."/>
            <person name="Kalinowski J."/>
            <person name="Ruckert C."/>
        </authorList>
    </citation>
    <scope>NUCLEOTIDE SEQUENCE</scope>
    <source>
        <strain evidence="8">CGMCC 1.15454</strain>
    </source>
</reference>
<evidence type="ECO:0000256" key="5">
    <source>
        <dbReference type="ARBA" id="ARBA00049656"/>
    </source>
</evidence>
<dbReference type="NCBIfam" id="TIGR01743">
    <property type="entry name" value="purR_Bsub"/>
    <property type="match status" value="1"/>
</dbReference>
<dbReference type="Gene3D" id="1.10.10.10">
    <property type="entry name" value="Winged helix-like DNA-binding domain superfamily/Winged helix DNA-binding domain"/>
    <property type="match status" value="1"/>
</dbReference>
<dbReference type="Gene3D" id="3.40.50.2020">
    <property type="match status" value="1"/>
</dbReference>
<evidence type="ECO:0000256" key="2">
    <source>
        <dbReference type="ARBA" id="ARBA00023015"/>
    </source>
</evidence>
<comment type="caution">
    <text evidence="8">The sequence shown here is derived from an EMBL/GenBank/DDBJ whole genome shotgun (WGS) entry which is preliminary data.</text>
</comment>
<dbReference type="SUPFAM" id="SSF46785">
    <property type="entry name" value="Winged helix' DNA-binding domain"/>
    <property type="match status" value="1"/>
</dbReference>
<feature type="domain" description="Bacterial purine repressor N-terminal" evidence="7">
    <location>
        <begin position="2"/>
        <end position="71"/>
    </location>
</feature>
<keyword evidence="3" id="KW-0238">DNA-binding</keyword>
<dbReference type="Pfam" id="PF09182">
    <property type="entry name" value="PuR_N"/>
    <property type="match status" value="1"/>
</dbReference>
<protein>
    <submittedName>
        <fullName evidence="8">Pur operon repressor</fullName>
    </submittedName>
</protein>
<dbReference type="GO" id="GO:0003677">
    <property type="term" value="F:DNA binding"/>
    <property type="evidence" value="ECO:0007669"/>
    <property type="project" value="UniProtKB-KW"/>
</dbReference>
<dbReference type="GO" id="GO:0045892">
    <property type="term" value="P:negative regulation of DNA-templated transcription"/>
    <property type="evidence" value="ECO:0007669"/>
    <property type="project" value="InterPro"/>
</dbReference>
<dbReference type="PANTHER" id="PTHR43864">
    <property type="entry name" value="HYPOXANTHINE/GUANINE PHOSPHORIBOSYLTRANSFERASE"/>
    <property type="match status" value="1"/>
</dbReference>
<evidence type="ECO:0000259" key="7">
    <source>
        <dbReference type="Pfam" id="PF09182"/>
    </source>
</evidence>
<organism evidence="8 9">
    <name type="scientific">Lentibacillus populi</name>
    <dbReference type="NCBI Taxonomy" id="1827502"/>
    <lineage>
        <taxon>Bacteria</taxon>
        <taxon>Bacillati</taxon>
        <taxon>Bacillota</taxon>
        <taxon>Bacilli</taxon>
        <taxon>Bacillales</taxon>
        <taxon>Bacillaceae</taxon>
        <taxon>Lentibacillus</taxon>
    </lineage>
</organism>
<dbReference type="InterPro" id="IPR015265">
    <property type="entry name" value="PuR_N"/>
</dbReference>
<dbReference type="RefSeq" id="WP_102414303.1">
    <property type="nucleotide sequence ID" value="NZ_BMJD01000028.1"/>
</dbReference>
<dbReference type="InterPro" id="IPR000836">
    <property type="entry name" value="PRTase_dom"/>
</dbReference>
<gene>
    <name evidence="8" type="primary">purR</name>
    <name evidence="8" type="ORF">GCM10011409_30820</name>
</gene>
<dbReference type="SUPFAM" id="SSF53271">
    <property type="entry name" value="PRTase-like"/>
    <property type="match status" value="1"/>
</dbReference>
<comment type="similarity">
    <text evidence="5">Belongs to the purine/pyrimidine phosphoribosyltransferase family. PurR subfamily.</text>
</comment>
<reference evidence="8" key="2">
    <citation type="submission" date="2020-09" db="EMBL/GenBank/DDBJ databases">
        <authorList>
            <person name="Sun Q."/>
            <person name="Zhou Y."/>
        </authorList>
    </citation>
    <scope>NUCLEOTIDE SEQUENCE</scope>
    <source>
        <strain evidence="8">CGMCC 1.15454</strain>
    </source>
</reference>
<dbReference type="InterPro" id="IPR050118">
    <property type="entry name" value="Pur/Pyrimidine_PRTase"/>
</dbReference>
<dbReference type="Pfam" id="PF00156">
    <property type="entry name" value="Pribosyltran"/>
    <property type="match status" value="1"/>
</dbReference>
<feature type="domain" description="Phosphoribosyltransferase" evidence="6">
    <location>
        <begin position="106"/>
        <end position="251"/>
    </location>
</feature>
<dbReference type="AlphaFoldDB" id="A0A9W5TZR7"/>
<evidence type="ECO:0000259" key="6">
    <source>
        <dbReference type="Pfam" id="PF00156"/>
    </source>
</evidence>
<dbReference type="CDD" id="cd06223">
    <property type="entry name" value="PRTases_typeI"/>
    <property type="match status" value="1"/>
</dbReference>
<evidence type="ECO:0000256" key="1">
    <source>
        <dbReference type="ARBA" id="ARBA00011738"/>
    </source>
</evidence>
<keyword evidence="9" id="KW-1185">Reference proteome</keyword>
<dbReference type="PANTHER" id="PTHR43864:SF2">
    <property type="entry name" value="PUR OPERON REPRESSOR"/>
    <property type="match status" value="1"/>
</dbReference>
<keyword evidence="2" id="KW-0805">Transcription regulation</keyword>
<dbReference type="InterPro" id="IPR036388">
    <property type="entry name" value="WH-like_DNA-bd_sf"/>
</dbReference>